<keyword evidence="2" id="KW-0238">DNA-binding</keyword>
<dbReference type="InterPro" id="IPR036185">
    <property type="entry name" value="DNA_heli_DnaB-like_N_sf"/>
</dbReference>
<feature type="domain" description="DNA helicase DnaB-like N-terminal" evidence="4">
    <location>
        <begin position="185"/>
        <end position="255"/>
    </location>
</feature>
<evidence type="ECO:0000313" key="5">
    <source>
        <dbReference type="EMBL" id="MFB4193357.1"/>
    </source>
</evidence>
<dbReference type="PANTHER" id="PTHR30153">
    <property type="entry name" value="REPLICATIVE DNA HELICASE DNAB"/>
    <property type="match status" value="1"/>
</dbReference>
<evidence type="ECO:0000256" key="1">
    <source>
        <dbReference type="ARBA" id="ARBA00022705"/>
    </source>
</evidence>
<sequence length="370" mass="40171">MRPLVRAEQAVLGAALIDPGQLARISGWLKPAHFHRPIHAALYDAMLKLHRANHPGSLPGAGPEVSLTWVNEAVAEAQNHVRGLTPMYTHTLANACPRPAHAPAYGRMVLEAATQREVTKHAVRLRQAARTDALHGGLAHTLGRVEELTRALDALGRSWNDGGLPRATVPPTPAVVPPAQSASEEQITNERLLLGSLIENRVSLEALTDSLREDDFAGPGHGQLFDCLRELRHRDEPIDSVTVLWEAQRQGLLADGTLTGDRIEDIRTNAGAGSAEYLGERVLRASVLRVAASAARTIHALSVDEAMAPGHLIEQANRALVPLHTVHERWRRLTGRSPSARSPLPHRAPGRTARLAEMAVPERSTVRSRT</sequence>
<comment type="caution">
    <text evidence="5">The sequence shown here is derived from an EMBL/GenBank/DDBJ whole genome shotgun (WGS) entry which is preliminary data.</text>
</comment>
<feature type="region of interest" description="Disordered" evidence="3">
    <location>
        <begin position="333"/>
        <end position="352"/>
    </location>
</feature>
<evidence type="ECO:0000256" key="2">
    <source>
        <dbReference type="ARBA" id="ARBA00023125"/>
    </source>
</evidence>
<keyword evidence="6" id="KW-1185">Reference proteome</keyword>
<gene>
    <name evidence="5" type="ORF">ACE11A_03165</name>
</gene>
<dbReference type="PANTHER" id="PTHR30153:SF2">
    <property type="entry name" value="REPLICATIVE DNA HELICASE"/>
    <property type="match status" value="1"/>
</dbReference>
<evidence type="ECO:0000313" key="6">
    <source>
        <dbReference type="Proteomes" id="UP001577267"/>
    </source>
</evidence>
<feature type="domain" description="DNA helicase DnaB-like N-terminal" evidence="4">
    <location>
        <begin position="5"/>
        <end position="111"/>
    </location>
</feature>
<keyword evidence="1" id="KW-0235">DNA replication</keyword>
<dbReference type="SUPFAM" id="SSF48024">
    <property type="entry name" value="N-terminal domain of DnaB helicase"/>
    <property type="match status" value="2"/>
</dbReference>
<reference evidence="5 6" key="1">
    <citation type="submission" date="2024-09" db="EMBL/GenBank/DDBJ databases">
        <title>Draft genome sequence of multifaceted antimicrobials producing Streptomyces sp. strain FH1.</title>
        <authorList>
            <person name="Hassan F."/>
            <person name="Ali H."/>
            <person name="Hassan N."/>
            <person name="Nawaz A."/>
        </authorList>
    </citation>
    <scope>NUCLEOTIDE SEQUENCE [LARGE SCALE GENOMIC DNA]</scope>
    <source>
        <strain evidence="5 6">FH1</strain>
    </source>
</reference>
<proteinExistence type="predicted"/>
<dbReference type="InterPro" id="IPR007693">
    <property type="entry name" value="DNA_helicase_DnaB-like_N"/>
</dbReference>
<organism evidence="5 6">
    <name type="scientific">Streptomyces carpaticus</name>
    <dbReference type="NCBI Taxonomy" id="285558"/>
    <lineage>
        <taxon>Bacteria</taxon>
        <taxon>Bacillati</taxon>
        <taxon>Actinomycetota</taxon>
        <taxon>Actinomycetes</taxon>
        <taxon>Kitasatosporales</taxon>
        <taxon>Streptomycetaceae</taxon>
        <taxon>Streptomyces</taxon>
    </lineage>
</organism>
<accession>A0ABV4ZGV9</accession>
<dbReference type="Pfam" id="PF00772">
    <property type="entry name" value="DnaB"/>
    <property type="match status" value="2"/>
</dbReference>
<dbReference type="RefSeq" id="WP_375061396.1">
    <property type="nucleotide sequence ID" value="NZ_JBHGBT010000002.1"/>
</dbReference>
<dbReference type="Gene3D" id="1.10.860.10">
    <property type="entry name" value="DNAb Helicase, Chain A"/>
    <property type="match status" value="2"/>
</dbReference>
<name>A0ABV4ZGV9_9ACTN</name>
<dbReference type="Proteomes" id="UP001577267">
    <property type="component" value="Unassembled WGS sequence"/>
</dbReference>
<dbReference type="InterPro" id="IPR016136">
    <property type="entry name" value="DNA_helicase_N/primase_C"/>
</dbReference>
<dbReference type="EMBL" id="JBHGBT010000002">
    <property type="protein sequence ID" value="MFB4193357.1"/>
    <property type="molecule type" value="Genomic_DNA"/>
</dbReference>
<evidence type="ECO:0000256" key="3">
    <source>
        <dbReference type="SAM" id="MobiDB-lite"/>
    </source>
</evidence>
<protein>
    <submittedName>
        <fullName evidence="5">DnaB-like helicase N-terminal domain-containing protein</fullName>
    </submittedName>
</protein>
<evidence type="ECO:0000259" key="4">
    <source>
        <dbReference type="Pfam" id="PF00772"/>
    </source>
</evidence>